<evidence type="ECO:0000256" key="1">
    <source>
        <dbReference type="SAM" id="MobiDB-lite"/>
    </source>
</evidence>
<feature type="domain" description="RRN6 helical bundle" evidence="4">
    <location>
        <begin position="383"/>
        <end position="512"/>
    </location>
</feature>
<dbReference type="InterPro" id="IPR019350">
    <property type="entry name" value="RNA_pol_I-sp_TIF_RRN6-like"/>
</dbReference>
<evidence type="ECO:0000313" key="5">
    <source>
        <dbReference type="EMBL" id="CCC69543.1"/>
    </source>
</evidence>
<name>G0VDI1_NAUCA</name>
<dbReference type="HOGENOM" id="CLU_014997_0_0_1"/>
<dbReference type="GeneID" id="96903124"/>
<dbReference type="Pfam" id="PF20640">
    <property type="entry name" value="Rrn6_HB"/>
    <property type="match status" value="1"/>
</dbReference>
<feature type="domain" description="RRN6 K-rich C-terminal" evidence="3">
    <location>
        <begin position="537"/>
        <end position="679"/>
    </location>
</feature>
<dbReference type="GO" id="GO:0001163">
    <property type="term" value="F:RNA polymerase I transcription regulatory region sequence-specific DNA binding"/>
    <property type="evidence" value="ECO:0007669"/>
    <property type="project" value="EnsemblFungi"/>
</dbReference>
<dbReference type="OrthoDB" id="4090074at2759"/>
<dbReference type="Proteomes" id="UP000001640">
    <property type="component" value="Chromosome 3"/>
</dbReference>
<gene>
    <name evidence="5" type="primary">NCAS0C05530</name>
    <name evidence="5" type="ordered locus">NCAS_0C05530</name>
</gene>
<dbReference type="PANTHER" id="PTHR28221:SF2">
    <property type="entry name" value="RNA POLYMERASE I-SPECIFIC TRANSCRIPTION INITIATION FACTOR RRN6"/>
    <property type="match status" value="1"/>
</dbReference>
<feature type="domain" description="RRN6 beta-propeller" evidence="2">
    <location>
        <begin position="14"/>
        <end position="283"/>
    </location>
</feature>
<dbReference type="RefSeq" id="XP_003675907.1">
    <property type="nucleotide sequence ID" value="XM_003675859.1"/>
</dbReference>
<dbReference type="InParanoid" id="G0VDI1"/>
<protein>
    <recommendedName>
        <fullName evidence="7">RNA polymerase I-specific transcription initiation factor RRN6</fullName>
    </recommendedName>
</protein>
<proteinExistence type="predicted"/>
<evidence type="ECO:0008006" key="7">
    <source>
        <dbReference type="Google" id="ProtNLM"/>
    </source>
</evidence>
<dbReference type="InterPro" id="IPR048535">
    <property type="entry name" value="RRN6_beta-prop"/>
</dbReference>
<dbReference type="InterPro" id="IPR048536">
    <property type="entry name" value="Rrn6_K-rich"/>
</dbReference>
<reference key="2">
    <citation type="submission" date="2011-08" db="EMBL/GenBank/DDBJ databases">
        <title>Genome sequence of Naumovozyma castellii.</title>
        <authorList>
            <person name="Gordon J.L."/>
            <person name="Armisen D."/>
            <person name="Proux-Wera E."/>
            <person name="OhEigeartaigh S.S."/>
            <person name="Byrne K.P."/>
            <person name="Wolfe K.H."/>
        </authorList>
    </citation>
    <scope>NUCLEOTIDE SEQUENCE</scope>
    <source>
        <strain>Type strain:CBS 4309</strain>
    </source>
</reference>
<dbReference type="GO" id="GO:0001179">
    <property type="term" value="F:RNA polymerase I general transcription initiation factor binding"/>
    <property type="evidence" value="ECO:0007669"/>
    <property type="project" value="EnsemblFungi"/>
</dbReference>
<dbReference type="KEGG" id="ncs:NCAS_0C05530"/>
<evidence type="ECO:0000259" key="4">
    <source>
        <dbReference type="Pfam" id="PF20640"/>
    </source>
</evidence>
<sequence>MSILRNNKPSSNCIRIDFRSTIKSIKIPTMAKEMGKSSDCLGIITENSLHILKIHSIFSNDYEMDYTLYNPLPFNKFSDFPFSDVAFNPWDVQEFAVIDIKGNWGVGRIPRIMKNQKVKELHLLNESRGSAFDIEELSNWRRIAWSCGYSRLLLFSRSKVIEVDFQNNWQLDMVEAKSWSNLRDYKPINDTFGFLLTSKEIIVLRTKNAANNVIREVSWKHDLDPNDLTIQISVQTVEMIEGTLYVTYISSKRHNKLFCHAFYSTDDDELLQTLGYSTLINVPRSINGIHTLVFPTSREKYPPDYNNNLNKPKSFPLSQAFLRTYDTSEIFKIIIGNNIASDNYTSGYDSMRIDCTSMVTELSSKFDSLLTNMIRTQISGNESKAPEKADEDIFQDYGYRLSSAMNDVLVIWADMENLKKNSKLCRSIEELTEIPKHFKDLSEFESFLEQFMDYYVEQNISFTNLKSICKMLFHEEIGSFDMLYNKLLQCWDMVSKNSESLTKETIASTIWSVLKFTKVSNYKILETDIHDSLGEPYRAIIDQWDNTSDLEDEDDEQLGTFRSTIPMSSQPQFLLNSQSQIPTIKSSQPRTSKGNNLRPNQGKISKSNLPPLTSTNFSQNLMSHSQVNGLSSTLPNTMTPAFTLMQPATAGMSSSFSIGGSQRAGSQKSKRKKKKVGGFG</sequence>
<dbReference type="EMBL" id="HE576754">
    <property type="protein sequence ID" value="CCC69543.1"/>
    <property type="molecule type" value="Genomic_DNA"/>
</dbReference>
<dbReference type="OMA" id="PAFTLMQ"/>
<dbReference type="STRING" id="1064592.G0VDI1"/>
<feature type="region of interest" description="Disordered" evidence="1">
    <location>
        <begin position="583"/>
        <end position="617"/>
    </location>
</feature>
<dbReference type="GO" id="GO:0070860">
    <property type="term" value="C:RNA polymerase I core factor complex"/>
    <property type="evidence" value="ECO:0007669"/>
    <property type="project" value="EnsemblFungi"/>
</dbReference>
<dbReference type="FunCoup" id="G0VDI1">
    <property type="interactions" value="32"/>
</dbReference>
<feature type="compositionally biased region" description="Polar residues" evidence="1">
    <location>
        <begin position="653"/>
        <end position="667"/>
    </location>
</feature>
<accession>G0VDI1</accession>
<evidence type="ECO:0000259" key="2">
    <source>
        <dbReference type="Pfam" id="PF10214"/>
    </source>
</evidence>
<feature type="region of interest" description="Disordered" evidence="1">
    <location>
        <begin position="653"/>
        <end position="680"/>
    </location>
</feature>
<organism evidence="5 6">
    <name type="scientific">Naumovozyma castellii</name>
    <name type="common">Yeast</name>
    <name type="synonym">Saccharomyces castellii</name>
    <dbReference type="NCBI Taxonomy" id="27288"/>
    <lineage>
        <taxon>Eukaryota</taxon>
        <taxon>Fungi</taxon>
        <taxon>Dikarya</taxon>
        <taxon>Ascomycota</taxon>
        <taxon>Saccharomycotina</taxon>
        <taxon>Saccharomycetes</taxon>
        <taxon>Saccharomycetales</taxon>
        <taxon>Saccharomycetaceae</taxon>
        <taxon>Naumovozyma</taxon>
    </lineage>
</organism>
<dbReference type="GO" id="GO:0042790">
    <property type="term" value="P:nucleolar large rRNA transcription by RNA polymerase I"/>
    <property type="evidence" value="ECO:0007669"/>
    <property type="project" value="EnsemblFungi"/>
</dbReference>
<dbReference type="Pfam" id="PF20639">
    <property type="entry name" value="Rrn6_K-rich"/>
    <property type="match status" value="1"/>
</dbReference>
<dbReference type="Pfam" id="PF10214">
    <property type="entry name" value="Rrn6_beta-prop"/>
    <property type="match status" value="1"/>
</dbReference>
<dbReference type="PANTHER" id="PTHR28221">
    <property type="entry name" value="RNA POLYMERASE I-SPECIFIC TRANSCRIPTION INITIATION FACTOR RRN6"/>
    <property type="match status" value="1"/>
</dbReference>
<evidence type="ECO:0000259" key="3">
    <source>
        <dbReference type="Pfam" id="PF20639"/>
    </source>
</evidence>
<reference evidence="5 6" key="1">
    <citation type="journal article" date="2011" name="Proc. Natl. Acad. Sci. U.S.A.">
        <title>Evolutionary erosion of yeast sex chromosomes by mating-type switching accidents.</title>
        <authorList>
            <person name="Gordon J.L."/>
            <person name="Armisen D."/>
            <person name="Proux-Wera E."/>
            <person name="Oheigeartaigh S.S."/>
            <person name="Byrne K.P."/>
            <person name="Wolfe K.H."/>
        </authorList>
    </citation>
    <scope>NUCLEOTIDE SEQUENCE [LARGE SCALE GENOMIC DNA]</scope>
    <source>
        <strain evidence="6">ATCC 76901 / BCRC 22586 / CBS 4309 / NBRC 1992 / NRRL Y-12630</strain>
    </source>
</reference>
<dbReference type="eggNOG" id="ENOG502QRAW">
    <property type="taxonomic scope" value="Eukaryota"/>
</dbReference>
<evidence type="ECO:0000313" key="6">
    <source>
        <dbReference type="Proteomes" id="UP000001640"/>
    </source>
</evidence>
<dbReference type="InterPro" id="IPR048537">
    <property type="entry name" value="RRN6_HB"/>
</dbReference>
<feature type="compositionally biased region" description="Basic residues" evidence="1">
    <location>
        <begin position="668"/>
        <end position="680"/>
    </location>
</feature>
<dbReference type="AlphaFoldDB" id="G0VDI1"/>
<keyword evidence="6" id="KW-1185">Reference proteome</keyword>